<evidence type="ECO:0000256" key="1">
    <source>
        <dbReference type="ARBA" id="ARBA00004141"/>
    </source>
</evidence>
<feature type="transmembrane region" description="Helical" evidence="5">
    <location>
        <begin position="127"/>
        <end position="148"/>
    </location>
</feature>
<proteinExistence type="predicted"/>
<feature type="transmembrane region" description="Helical" evidence="5">
    <location>
        <begin position="155"/>
        <end position="175"/>
    </location>
</feature>
<sequence>MNLQIIFAIIRKQWKDTIKNKSILIQFLMFPIICIVLTSSVSSVEIPGIYFVILFATMYVGMAPIIIMASIMSEEKEQGSLRMMIMSNVKPVEYMIGVGTLVFLCCLIGTLIMGITGGYQGMELLSFMEICSLGLLISLLLGSIIGILSKNQMAANSLSVPAMLICSFVPMLSMFNQNIKTFGQWLYTQQINDILTNLSTHPFPTQSILIILANLVVLVCIYIKIYGKRNLLS</sequence>
<evidence type="ECO:0000313" key="7">
    <source>
        <dbReference type="EMBL" id="EFW05193.1"/>
    </source>
</evidence>
<feature type="transmembrane region" description="Helical" evidence="5">
    <location>
        <begin position="21"/>
        <end position="42"/>
    </location>
</feature>
<evidence type="ECO:0000256" key="5">
    <source>
        <dbReference type="SAM" id="Phobius"/>
    </source>
</evidence>
<dbReference type="GO" id="GO:0016020">
    <property type="term" value="C:membrane"/>
    <property type="evidence" value="ECO:0007669"/>
    <property type="project" value="UniProtKB-SubCell"/>
</dbReference>
<keyword evidence="2 5" id="KW-0812">Transmembrane</keyword>
<evidence type="ECO:0000256" key="2">
    <source>
        <dbReference type="ARBA" id="ARBA00022692"/>
    </source>
</evidence>
<comment type="subcellular location">
    <subcellularLocation>
        <location evidence="1">Membrane</location>
        <topology evidence="1">Multi-pass membrane protein</topology>
    </subcellularLocation>
</comment>
<organism evidence="7 8">
    <name type="scientific">Coprobacillus cateniformis</name>
    <dbReference type="NCBI Taxonomy" id="100884"/>
    <lineage>
        <taxon>Bacteria</taxon>
        <taxon>Bacillati</taxon>
        <taxon>Bacillota</taxon>
        <taxon>Erysipelotrichia</taxon>
        <taxon>Erysipelotrichales</taxon>
        <taxon>Coprobacillaceae</taxon>
        <taxon>Coprobacillus</taxon>
    </lineage>
</organism>
<comment type="caution">
    <text evidence="7">The sequence shown here is derived from an EMBL/GenBank/DDBJ whole genome shotgun (WGS) entry which is preliminary data.</text>
</comment>
<feature type="transmembrane region" description="Helical" evidence="5">
    <location>
        <begin position="92"/>
        <end position="115"/>
    </location>
</feature>
<dbReference type="Proteomes" id="UP000003157">
    <property type="component" value="Unassembled WGS sequence"/>
</dbReference>
<dbReference type="EMBL" id="ADKX01000028">
    <property type="protein sequence ID" value="EFW05193.1"/>
    <property type="molecule type" value="Genomic_DNA"/>
</dbReference>
<dbReference type="AlphaFoldDB" id="E7G9T4"/>
<keyword evidence="8" id="KW-1185">Reference proteome</keyword>
<keyword evidence="3 5" id="KW-1133">Transmembrane helix</keyword>
<evidence type="ECO:0000313" key="8">
    <source>
        <dbReference type="Proteomes" id="UP000003157"/>
    </source>
</evidence>
<name>E7G9T4_9FIRM</name>
<evidence type="ECO:0000259" key="6">
    <source>
        <dbReference type="Pfam" id="PF12698"/>
    </source>
</evidence>
<feature type="domain" description="ABC-2 type transporter transmembrane" evidence="6">
    <location>
        <begin position="51"/>
        <end position="220"/>
    </location>
</feature>
<accession>E7G9T4</accession>
<keyword evidence="4 5" id="KW-0472">Membrane</keyword>
<evidence type="ECO:0000256" key="3">
    <source>
        <dbReference type="ARBA" id="ARBA00022989"/>
    </source>
</evidence>
<dbReference type="HOGENOM" id="CLU_098606_0_0_9"/>
<dbReference type="InterPro" id="IPR013525">
    <property type="entry name" value="ABC2_TM"/>
</dbReference>
<dbReference type="Pfam" id="PF12698">
    <property type="entry name" value="ABC2_membrane_3"/>
    <property type="match status" value="1"/>
</dbReference>
<dbReference type="GO" id="GO:0140359">
    <property type="term" value="F:ABC-type transporter activity"/>
    <property type="evidence" value="ECO:0007669"/>
    <property type="project" value="InterPro"/>
</dbReference>
<evidence type="ECO:0000256" key="4">
    <source>
        <dbReference type="ARBA" id="ARBA00023136"/>
    </source>
</evidence>
<dbReference type="eggNOG" id="ENOG502ZBVS">
    <property type="taxonomic scope" value="Bacteria"/>
</dbReference>
<dbReference type="OrthoDB" id="3182222at2"/>
<dbReference type="STRING" id="100884.GCA_000269565_03367"/>
<protein>
    <recommendedName>
        <fullName evidence="6">ABC-2 type transporter transmembrane domain-containing protein</fullName>
    </recommendedName>
</protein>
<feature type="transmembrane region" description="Helical" evidence="5">
    <location>
        <begin position="208"/>
        <end position="227"/>
    </location>
</feature>
<gene>
    <name evidence="7" type="ORF">HMPREF9488_01523</name>
</gene>
<feature type="transmembrane region" description="Helical" evidence="5">
    <location>
        <begin position="48"/>
        <end position="71"/>
    </location>
</feature>
<dbReference type="RefSeq" id="WP_008788632.1">
    <property type="nucleotide sequence ID" value="NZ_AKCB01000003.1"/>
</dbReference>
<reference evidence="7 8" key="1">
    <citation type="submission" date="2010-12" db="EMBL/GenBank/DDBJ databases">
        <title>The Genome Sequence of Coprobacillus sp. strain 29_1.</title>
        <authorList>
            <consortium name="The Broad Institute Genome Sequencing Platform"/>
            <person name="Earl A."/>
            <person name="Ward D."/>
            <person name="Feldgarden M."/>
            <person name="Gevers D."/>
            <person name="Daigneault M."/>
            <person name="Sibley C.D."/>
            <person name="White A."/>
            <person name="Strauss J."/>
            <person name="Allen-Vercoe E."/>
            <person name="Young S.K."/>
            <person name="Zeng Q."/>
            <person name="Gargeya S."/>
            <person name="Fitzgerald M."/>
            <person name="Haas B."/>
            <person name="Abouelleil A."/>
            <person name="Alvarado L."/>
            <person name="Arachchi H.M."/>
            <person name="Berlin A."/>
            <person name="Brown A."/>
            <person name="Chapman S.B."/>
            <person name="Chen Z."/>
            <person name="Dunbar C."/>
            <person name="Freedman E."/>
            <person name="Gearin G."/>
            <person name="Gellesch M."/>
            <person name="Goldberg J."/>
            <person name="Griggs A."/>
            <person name="Gujja S."/>
            <person name="Heilman E."/>
            <person name="Heiman D."/>
            <person name="Howarth C."/>
            <person name="Larson L."/>
            <person name="Lui A."/>
            <person name="MacDonald P.J.P."/>
            <person name="Mehta T."/>
            <person name="Montmayeur A."/>
            <person name="Murphy C."/>
            <person name="Neiman D."/>
            <person name="Pearson M."/>
            <person name="Priest M."/>
            <person name="Roberts A."/>
            <person name="Saif S."/>
            <person name="Shea T."/>
            <person name="Shenoy N."/>
            <person name="Sisk P."/>
            <person name="Stolte C."/>
            <person name="Sykes S."/>
            <person name="White J."/>
            <person name="Yandava C."/>
            <person name="Nusbaum C."/>
            <person name="Birren B."/>
        </authorList>
    </citation>
    <scope>NUCLEOTIDE SEQUENCE [LARGE SCALE GENOMIC DNA]</scope>
    <source>
        <strain evidence="7 8">29_1</strain>
    </source>
</reference>
<dbReference type="GeneID" id="78231132"/>